<dbReference type="EMBL" id="CAXHTA020000002">
    <property type="protein sequence ID" value="CAL5219151.1"/>
    <property type="molecule type" value="Genomic_DNA"/>
</dbReference>
<proteinExistence type="predicted"/>
<evidence type="ECO:0000259" key="3">
    <source>
        <dbReference type="Pfam" id="PF01494"/>
    </source>
</evidence>
<dbReference type="InterPro" id="IPR050641">
    <property type="entry name" value="RIFMO-like"/>
</dbReference>
<evidence type="ECO:0000313" key="4">
    <source>
        <dbReference type="EMBL" id="CAL5219151.1"/>
    </source>
</evidence>
<dbReference type="Pfam" id="PF01494">
    <property type="entry name" value="FAD_binding_3"/>
    <property type="match status" value="1"/>
</dbReference>
<accession>A0ABP1FH07</accession>
<keyword evidence="1" id="KW-0285">Flavoprotein</keyword>
<dbReference type="InterPro" id="IPR036188">
    <property type="entry name" value="FAD/NAD-bd_sf"/>
</dbReference>
<keyword evidence="2" id="KW-0274">FAD</keyword>
<evidence type="ECO:0000313" key="5">
    <source>
        <dbReference type="Proteomes" id="UP001497392"/>
    </source>
</evidence>
<dbReference type="InterPro" id="IPR002938">
    <property type="entry name" value="FAD-bd"/>
</dbReference>
<organism evidence="4 5">
    <name type="scientific">Coccomyxa viridis</name>
    <dbReference type="NCBI Taxonomy" id="1274662"/>
    <lineage>
        <taxon>Eukaryota</taxon>
        <taxon>Viridiplantae</taxon>
        <taxon>Chlorophyta</taxon>
        <taxon>core chlorophytes</taxon>
        <taxon>Trebouxiophyceae</taxon>
        <taxon>Trebouxiophyceae incertae sedis</taxon>
        <taxon>Coccomyxaceae</taxon>
        <taxon>Coccomyxa</taxon>
    </lineage>
</organism>
<dbReference type="PANTHER" id="PTHR43004">
    <property type="entry name" value="TRK SYSTEM POTASSIUM UPTAKE PROTEIN"/>
    <property type="match status" value="1"/>
</dbReference>
<sequence length="674" mass="71992">MMTAAANAPVVIVGAGPTGLTLSKLLSQLGVQSVVLERAQTVTKHPQAHFINNRTMEIFRHIQGMPDGRSLAANVAASSPPLEEWRKFIYCESATGSILGEVDHFKGQETPRMAQISPEPVAHLSQHRLVPMLLSCAASNTVGSSVVFDRTVTDVRQTGDNITVTTRTSQGETSSIGCRYLVAADGANSRVRGMLGVPLRGKSNMQHLVNIHFLAPGLKSRLRGREAMLYFVFNSSVISVLVAHDISSGEFVAQVPYFPPAQSIADFSPARCRELLLAAIGEPGIDMDLKSVRTWTMHAEVADSFQVGNAFLAGDAAHRFPPAGGFGMNTGIQDAHNLAWKLAAVLQGRAHPGLLSSYEVERRAVALANTALSVSNWEQALRVPKALGLDPQAADLLQAAVLSRPASLLPQGLVRSALDMSLSLGRAAAGVRGPLRAWRKKALQRIFESGDSLRLQFLLEDLGFCYNMPGAAVCLSQGASDSEASAQSAGSADSAAQNLRSQQGRGLEYVQITEPGSRLPHCDISILPGQRSSHGQALASLANASHEVISTHDLLDPSSASLLLIIGRGAAAAAWAAAAQELDRESRIFKVAQILDTTTPEEEVKAPAHLPIAVAEDLTGRWKTLREVDDDGALLVRPDGHIAWRAKKLERSEVPSTTAAADILRTALKALHYK</sequence>
<dbReference type="Proteomes" id="UP001497392">
    <property type="component" value="Unassembled WGS sequence"/>
</dbReference>
<keyword evidence="5" id="KW-1185">Reference proteome</keyword>
<gene>
    <name evidence="4" type="primary">g930</name>
    <name evidence="4" type="ORF">VP750_LOCUS810</name>
</gene>
<evidence type="ECO:0000256" key="1">
    <source>
        <dbReference type="ARBA" id="ARBA00022630"/>
    </source>
</evidence>
<dbReference type="PRINTS" id="PR00420">
    <property type="entry name" value="RNGMNOXGNASE"/>
</dbReference>
<reference evidence="4 5" key="1">
    <citation type="submission" date="2024-06" db="EMBL/GenBank/DDBJ databases">
        <authorList>
            <person name="Kraege A."/>
            <person name="Thomma B."/>
        </authorList>
    </citation>
    <scope>NUCLEOTIDE SEQUENCE [LARGE SCALE GENOMIC DNA]</scope>
</reference>
<protein>
    <submittedName>
        <fullName evidence="4">G930 protein</fullName>
    </submittedName>
</protein>
<name>A0ABP1FH07_9CHLO</name>
<comment type="caution">
    <text evidence="4">The sequence shown here is derived from an EMBL/GenBank/DDBJ whole genome shotgun (WGS) entry which is preliminary data.</text>
</comment>
<dbReference type="SUPFAM" id="SSF51905">
    <property type="entry name" value="FAD/NAD(P)-binding domain"/>
    <property type="match status" value="1"/>
</dbReference>
<feature type="domain" description="FAD-binding" evidence="3">
    <location>
        <begin position="8"/>
        <end position="370"/>
    </location>
</feature>
<dbReference type="Gene3D" id="3.30.9.10">
    <property type="entry name" value="D-Amino Acid Oxidase, subunit A, domain 2"/>
    <property type="match status" value="1"/>
</dbReference>
<dbReference type="Pfam" id="PF21274">
    <property type="entry name" value="Rng_hyd_C"/>
    <property type="match status" value="1"/>
</dbReference>
<dbReference type="Gene3D" id="3.50.50.60">
    <property type="entry name" value="FAD/NAD(P)-binding domain"/>
    <property type="match status" value="1"/>
</dbReference>
<dbReference type="Gene3D" id="3.40.30.120">
    <property type="match status" value="1"/>
</dbReference>
<evidence type="ECO:0000256" key="2">
    <source>
        <dbReference type="ARBA" id="ARBA00022827"/>
    </source>
</evidence>
<dbReference type="PANTHER" id="PTHR43004:SF6">
    <property type="entry name" value="FAD_NAD(P)-BINDING OXIDOREDUCTASE FAMILY PROTEIN"/>
    <property type="match status" value="1"/>
</dbReference>